<keyword evidence="2" id="KW-1185">Reference proteome</keyword>
<evidence type="ECO:0000313" key="1">
    <source>
        <dbReference type="EMBL" id="KAK3881328.1"/>
    </source>
</evidence>
<evidence type="ECO:0000313" key="2">
    <source>
        <dbReference type="Proteomes" id="UP001286313"/>
    </source>
</evidence>
<sequence>MIGSDEMIRTMISGMLDPEGITEFPEKPLDPLVVMMCSGDTMNHRLGMDHKSIEFQELLFILGLPRVPDLTWVVRRVVTSCCGFWGCHG</sequence>
<comment type="caution">
    <text evidence="1">The sequence shown here is derived from an EMBL/GenBank/DDBJ whole genome shotgun (WGS) entry which is preliminary data.</text>
</comment>
<name>A0AAE1G0S2_PETCI</name>
<organism evidence="1 2">
    <name type="scientific">Petrolisthes cinctipes</name>
    <name type="common">Flat porcelain crab</name>
    <dbReference type="NCBI Taxonomy" id="88211"/>
    <lineage>
        <taxon>Eukaryota</taxon>
        <taxon>Metazoa</taxon>
        <taxon>Ecdysozoa</taxon>
        <taxon>Arthropoda</taxon>
        <taxon>Crustacea</taxon>
        <taxon>Multicrustacea</taxon>
        <taxon>Malacostraca</taxon>
        <taxon>Eumalacostraca</taxon>
        <taxon>Eucarida</taxon>
        <taxon>Decapoda</taxon>
        <taxon>Pleocyemata</taxon>
        <taxon>Anomura</taxon>
        <taxon>Galatheoidea</taxon>
        <taxon>Porcellanidae</taxon>
        <taxon>Petrolisthes</taxon>
    </lineage>
</organism>
<accession>A0AAE1G0S2</accession>
<gene>
    <name evidence="1" type="ORF">Pcinc_014222</name>
</gene>
<reference evidence="1" key="1">
    <citation type="submission" date="2023-10" db="EMBL/GenBank/DDBJ databases">
        <title>Genome assemblies of two species of porcelain crab, Petrolisthes cinctipes and Petrolisthes manimaculis (Anomura: Porcellanidae).</title>
        <authorList>
            <person name="Angst P."/>
        </authorList>
    </citation>
    <scope>NUCLEOTIDE SEQUENCE</scope>
    <source>
        <strain evidence="1">PB745_01</strain>
        <tissue evidence="1">Gill</tissue>
    </source>
</reference>
<proteinExistence type="predicted"/>
<protein>
    <submittedName>
        <fullName evidence="1">Uncharacterized protein</fullName>
    </submittedName>
</protein>
<dbReference type="Proteomes" id="UP001286313">
    <property type="component" value="Unassembled WGS sequence"/>
</dbReference>
<dbReference type="EMBL" id="JAWQEG010001229">
    <property type="protein sequence ID" value="KAK3881328.1"/>
    <property type="molecule type" value="Genomic_DNA"/>
</dbReference>
<dbReference type="AlphaFoldDB" id="A0AAE1G0S2"/>